<evidence type="ECO:0000256" key="2">
    <source>
        <dbReference type="ARBA" id="ARBA00005135"/>
    </source>
</evidence>
<proteinExistence type="predicted"/>
<dbReference type="GO" id="GO:0005737">
    <property type="term" value="C:cytoplasm"/>
    <property type="evidence" value="ECO:0007669"/>
    <property type="project" value="TreeGrafter"/>
</dbReference>
<evidence type="ECO:0000256" key="6">
    <source>
        <dbReference type="ARBA" id="ARBA00022801"/>
    </source>
</evidence>
<dbReference type="EMBL" id="AUZZ01000430">
    <property type="protein sequence ID" value="EQD68107.1"/>
    <property type="molecule type" value="Genomic_DNA"/>
</dbReference>
<keyword evidence="6 9" id="KW-0378">Hydrolase</keyword>
<dbReference type="PANTHER" id="PTHR43344">
    <property type="entry name" value="PHOSPHOSERINE PHOSPHATASE"/>
    <property type="match status" value="1"/>
</dbReference>
<evidence type="ECO:0000256" key="8">
    <source>
        <dbReference type="ARBA" id="ARBA00023299"/>
    </source>
</evidence>
<organism evidence="9">
    <name type="scientific">mine drainage metagenome</name>
    <dbReference type="NCBI Taxonomy" id="410659"/>
    <lineage>
        <taxon>unclassified sequences</taxon>
        <taxon>metagenomes</taxon>
        <taxon>ecological metagenomes</taxon>
    </lineage>
</organism>
<comment type="caution">
    <text evidence="9">The sequence shown here is derived from an EMBL/GenBank/DDBJ whole genome shotgun (WGS) entry which is preliminary data.</text>
</comment>
<reference evidence="9" key="2">
    <citation type="journal article" date="2014" name="ISME J.">
        <title>Microbial stratification in low pH oxic and suboxic macroscopic growths along an acid mine drainage.</title>
        <authorList>
            <person name="Mendez-Garcia C."/>
            <person name="Mesa V."/>
            <person name="Sprenger R.R."/>
            <person name="Richter M."/>
            <person name="Diez M.S."/>
            <person name="Solano J."/>
            <person name="Bargiela R."/>
            <person name="Golyshina O.V."/>
            <person name="Manteca A."/>
            <person name="Ramos J.L."/>
            <person name="Gallego J.R."/>
            <person name="Llorente I."/>
            <person name="Martins Dos Santos V.A."/>
            <person name="Jensen O.N."/>
            <person name="Pelaez A.I."/>
            <person name="Sanchez J."/>
            <person name="Ferrer M."/>
        </authorList>
    </citation>
    <scope>NUCLEOTIDE SEQUENCE</scope>
</reference>
<evidence type="ECO:0000256" key="5">
    <source>
        <dbReference type="ARBA" id="ARBA00022723"/>
    </source>
</evidence>
<name>T1BE68_9ZZZZ</name>
<evidence type="ECO:0000256" key="7">
    <source>
        <dbReference type="ARBA" id="ARBA00022842"/>
    </source>
</evidence>
<dbReference type="GO" id="GO:0036424">
    <property type="term" value="F:L-phosphoserine phosphatase activity"/>
    <property type="evidence" value="ECO:0007669"/>
    <property type="project" value="TreeGrafter"/>
</dbReference>
<sequence>MTETVGRRDLPPLQLVAFDMDGTLVDVESSWAEVHHYFHDTNEAALQAFLHDEIDDVEFARRDVALWKLHEPSMGLRHLREILDRVPLMPGAPELLGALKDRSVTTAIISGGIDVLAERLGRTLSIDVVLANGFETDRAAGCSSE</sequence>
<dbReference type="Pfam" id="PF12710">
    <property type="entry name" value="HAD"/>
    <property type="match status" value="1"/>
</dbReference>
<protein>
    <recommendedName>
        <fullName evidence="3">phosphoserine phosphatase</fullName>
        <ecNumber evidence="3">3.1.3.3</ecNumber>
    </recommendedName>
</protein>
<dbReference type="GO" id="GO:0000287">
    <property type="term" value="F:magnesium ion binding"/>
    <property type="evidence" value="ECO:0007669"/>
    <property type="project" value="TreeGrafter"/>
</dbReference>
<accession>T1BE68</accession>
<dbReference type="PANTHER" id="PTHR43344:SF2">
    <property type="entry name" value="PHOSPHOSERINE PHOSPHATASE"/>
    <property type="match status" value="1"/>
</dbReference>
<dbReference type="GO" id="GO:0006564">
    <property type="term" value="P:L-serine biosynthetic process"/>
    <property type="evidence" value="ECO:0007669"/>
    <property type="project" value="UniProtKB-KW"/>
</dbReference>
<keyword evidence="7" id="KW-0460">Magnesium</keyword>
<dbReference type="NCBIfam" id="TIGR01488">
    <property type="entry name" value="HAD-SF-IB"/>
    <property type="match status" value="1"/>
</dbReference>
<keyword evidence="4" id="KW-0028">Amino-acid biosynthesis</keyword>
<dbReference type="AlphaFoldDB" id="T1BE68"/>
<evidence type="ECO:0000256" key="1">
    <source>
        <dbReference type="ARBA" id="ARBA00001946"/>
    </source>
</evidence>
<dbReference type="InterPro" id="IPR036412">
    <property type="entry name" value="HAD-like_sf"/>
</dbReference>
<reference evidence="9" key="1">
    <citation type="submission" date="2013-08" db="EMBL/GenBank/DDBJ databases">
        <authorList>
            <person name="Mendez C."/>
            <person name="Richter M."/>
            <person name="Ferrer M."/>
            <person name="Sanchez J."/>
        </authorList>
    </citation>
    <scope>NUCLEOTIDE SEQUENCE</scope>
</reference>
<gene>
    <name evidence="9" type="ORF">B2A_00551</name>
</gene>
<dbReference type="Gene3D" id="3.40.50.1000">
    <property type="entry name" value="HAD superfamily/HAD-like"/>
    <property type="match status" value="1"/>
</dbReference>
<keyword evidence="8" id="KW-0718">Serine biosynthesis</keyword>
<dbReference type="InterPro" id="IPR023214">
    <property type="entry name" value="HAD_sf"/>
</dbReference>
<keyword evidence="5" id="KW-0479">Metal-binding</keyword>
<evidence type="ECO:0000313" key="9">
    <source>
        <dbReference type="EMBL" id="EQD68107.1"/>
    </source>
</evidence>
<feature type="non-terminal residue" evidence="9">
    <location>
        <position position="145"/>
    </location>
</feature>
<evidence type="ECO:0000256" key="4">
    <source>
        <dbReference type="ARBA" id="ARBA00022605"/>
    </source>
</evidence>
<comment type="pathway">
    <text evidence="2">Amino-acid biosynthesis; L-serine biosynthesis; L-serine from 3-phospho-D-glycerate: step 3/3.</text>
</comment>
<dbReference type="InterPro" id="IPR050582">
    <property type="entry name" value="HAD-like_SerB"/>
</dbReference>
<comment type="cofactor">
    <cofactor evidence="1">
        <name>Mg(2+)</name>
        <dbReference type="ChEBI" id="CHEBI:18420"/>
    </cofactor>
</comment>
<evidence type="ECO:0000256" key="3">
    <source>
        <dbReference type="ARBA" id="ARBA00012640"/>
    </source>
</evidence>
<dbReference type="EC" id="3.1.3.3" evidence="3"/>
<dbReference type="SUPFAM" id="SSF56784">
    <property type="entry name" value="HAD-like"/>
    <property type="match status" value="1"/>
</dbReference>